<evidence type="ECO:0000259" key="4">
    <source>
        <dbReference type="Pfam" id="PF20778"/>
    </source>
</evidence>
<feature type="region of interest" description="Disordered" evidence="1">
    <location>
        <begin position="49"/>
        <end position="141"/>
    </location>
</feature>
<name>A0AAE0J4Q9_9PEZI</name>
<feature type="region of interest" description="Disordered" evidence="1">
    <location>
        <begin position="799"/>
        <end position="818"/>
    </location>
</feature>
<dbReference type="InterPro" id="IPR048400">
    <property type="entry name" value="SLS1_N"/>
</dbReference>
<feature type="compositionally biased region" description="Acidic residues" evidence="1">
    <location>
        <begin position="809"/>
        <end position="818"/>
    </location>
</feature>
<sequence>MLGRKVSSSFICLRCRLQLAGSSTPRRRPSSSFFASSLLAASPAARHNTIISSGTGTGTGNRRQYATNGAHGRDAPAPDDAELGQETREGRDSPGDSNEISEKRKAWTVGFEPSITTTSTSTTTDNVVTGSGTGAITISRDIDSYSRQLDETSQDPESPHQPPRVYLRAYHFNGERLVYRDRPQRQFYNSRGQRLSPEGRHLDIDILGSPGSALVMRDCGEFKTRGEDMDILSPDTTSNKPVDVNKLLENELALPDADEVIANIHELRPTDSNVLSEDDFAALQQTLVKGFTKAQLESYVTYHHSLRELLEDIQVSTDTPWVLERRPWMLALHEGEVMIDSVLHGYVDLRTSPKAKAALWIMRECWDLDCKEVVDRPGFLDIKLRDTEFTVLTLGERRFLGNIADKFLGKGKEIMVRRQSNTLSILAPKETTEKVLEAINVRIRNIREVAFPVSLVSDKPIEPALLAAAQRLTNAFVRLDPTGNEVVVTWINIPSRPEHFENTGEIVLRFLHALTHTPRTSSTVKVMLAEASAESETMGHFVVMYGCEPRLPWHERHKRWARFVTALPPVDSVAATTKPNTPTIPIPTSILPHPVDIRPRSEPTPGDIRLVDTSSPSDVPNPQGWSSSLATDTTAIYGHVLHESPPSTSPSTQLTRYDESASRTFNSVLPPLYSLAMDTNLHETGLWHMTLVLRFLPSPYLPPDLLSRAPTLELRIDADYRELKHMDSLRAIVSTHRADVLFPAAPVDVRMTQTRYFSLPGTAIDLHATPLLEFLRVSDLRPWDGNLTTPNVLNGIRLPRRMLAPSPDSDGEEQQAGDDKDDLVEIDYIFASLETERTVTAEYDGFKLGYRSIEAGKRGGKRSEVFLDPELVPDPRVEPDETGKKAPHPVRSVEEYMATVQKLARETRTFLWHAHERRVLVDY</sequence>
<feature type="domain" description="SLS1 C-terminal" evidence="4">
    <location>
        <begin position="550"/>
        <end position="899"/>
    </location>
</feature>
<evidence type="ECO:0000256" key="1">
    <source>
        <dbReference type="SAM" id="MobiDB-lite"/>
    </source>
</evidence>
<dbReference type="GO" id="GO:0005743">
    <property type="term" value="C:mitochondrial inner membrane"/>
    <property type="evidence" value="ECO:0007669"/>
    <property type="project" value="InterPro"/>
</dbReference>
<feature type="compositionally biased region" description="Basic and acidic residues" evidence="1">
    <location>
        <begin position="873"/>
        <end position="884"/>
    </location>
</feature>
<evidence type="ECO:0000259" key="3">
    <source>
        <dbReference type="Pfam" id="PF20776"/>
    </source>
</evidence>
<dbReference type="Pfam" id="PF20778">
    <property type="entry name" value="SLS1_C"/>
    <property type="match status" value="1"/>
</dbReference>
<dbReference type="InterPro" id="IPR032741">
    <property type="entry name" value="Sls1_KH-1"/>
</dbReference>
<evidence type="ECO:0000259" key="2">
    <source>
        <dbReference type="Pfam" id="PF14611"/>
    </source>
</evidence>
<gene>
    <name evidence="5" type="ORF">B0T19DRAFT_54438</name>
</gene>
<dbReference type="Pfam" id="PF14611">
    <property type="entry name" value="KH_SLS1_1"/>
    <property type="match status" value="1"/>
</dbReference>
<reference evidence="5" key="1">
    <citation type="journal article" date="2023" name="Mol. Phylogenet. Evol.">
        <title>Genome-scale phylogeny and comparative genomics of the fungal order Sordariales.</title>
        <authorList>
            <person name="Hensen N."/>
            <person name="Bonometti L."/>
            <person name="Westerberg I."/>
            <person name="Brannstrom I.O."/>
            <person name="Guillou S."/>
            <person name="Cros-Aarteil S."/>
            <person name="Calhoun S."/>
            <person name="Haridas S."/>
            <person name="Kuo A."/>
            <person name="Mondo S."/>
            <person name="Pangilinan J."/>
            <person name="Riley R."/>
            <person name="LaButti K."/>
            <person name="Andreopoulos B."/>
            <person name="Lipzen A."/>
            <person name="Chen C."/>
            <person name="Yan M."/>
            <person name="Daum C."/>
            <person name="Ng V."/>
            <person name="Clum A."/>
            <person name="Steindorff A."/>
            <person name="Ohm R.A."/>
            <person name="Martin F."/>
            <person name="Silar P."/>
            <person name="Natvig D.O."/>
            <person name="Lalanne C."/>
            <person name="Gautier V."/>
            <person name="Ament-Velasquez S.L."/>
            <person name="Kruys A."/>
            <person name="Hutchinson M.I."/>
            <person name="Powell A.J."/>
            <person name="Barry K."/>
            <person name="Miller A.N."/>
            <person name="Grigoriev I.V."/>
            <person name="Debuchy R."/>
            <person name="Gladieux P."/>
            <person name="Hiltunen Thoren M."/>
            <person name="Johannesson H."/>
        </authorList>
    </citation>
    <scope>NUCLEOTIDE SEQUENCE</scope>
    <source>
        <strain evidence="5">SMH4131-1</strain>
    </source>
</reference>
<keyword evidence="6" id="KW-1185">Reference proteome</keyword>
<dbReference type="AlphaFoldDB" id="A0AAE0J4Q9"/>
<feature type="compositionally biased region" description="Low complexity" evidence="1">
    <location>
        <begin position="576"/>
        <end position="594"/>
    </location>
</feature>
<feature type="compositionally biased region" description="Low complexity" evidence="1">
    <location>
        <begin position="116"/>
        <end position="130"/>
    </location>
</feature>
<feature type="region of interest" description="Disordered" evidence="1">
    <location>
        <begin position="574"/>
        <end position="628"/>
    </location>
</feature>
<feature type="domain" description="SLS1 first KH" evidence="2">
    <location>
        <begin position="377"/>
        <end position="445"/>
    </location>
</feature>
<comment type="caution">
    <text evidence="5">The sequence shown here is derived from an EMBL/GenBank/DDBJ whole genome shotgun (WGS) entry which is preliminary data.</text>
</comment>
<organism evidence="5 6">
    <name type="scientific">Cercophora scortea</name>
    <dbReference type="NCBI Taxonomy" id="314031"/>
    <lineage>
        <taxon>Eukaryota</taxon>
        <taxon>Fungi</taxon>
        <taxon>Dikarya</taxon>
        <taxon>Ascomycota</taxon>
        <taxon>Pezizomycotina</taxon>
        <taxon>Sordariomycetes</taxon>
        <taxon>Sordariomycetidae</taxon>
        <taxon>Sordariales</taxon>
        <taxon>Lasiosphaeriaceae</taxon>
        <taxon>Cercophora</taxon>
    </lineage>
</organism>
<evidence type="ECO:0000313" key="6">
    <source>
        <dbReference type="Proteomes" id="UP001286456"/>
    </source>
</evidence>
<accession>A0AAE0J4Q9</accession>
<reference evidence="5" key="2">
    <citation type="submission" date="2023-06" db="EMBL/GenBank/DDBJ databases">
        <authorList>
            <consortium name="Lawrence Berkeley National Laboratory"/>
            <person name="Haridas S."/>
            <person name="Hensen N."/>
            <person name="Bonometti L."/>
            <person name="Westerberg I."/>
            <person name="Brannstrom I.O."/>
            <person name="Guillou S."/>
            <person name="Cros-Aarteil S."/>
            <person name="Calhoun S."/>
            <person name="Kuo A."/>
            <person name="Mondo S."/>
            <person name="Pangilinan J."/>
            <person name="Riley R."/>
            <person name="Labutti K."/>
            <person name="Andreopoulos B."/>
            <person name="Lipzen A."/>
            <person name="Chen C."/>
            <person name="Yanf M."/>
            <person name="Daum C."/>
            <person name="Ng V."/>
            <person name="Clum A."/>
            <person name="Steindorff A."/>
            <person name="Ohm R."/>
            <person name="Martin F."/>
            <person name="Silar P."/>
            <person name="Natvig D."/>
            <person name="Lalanne C."/>
            <person name="Gautier V."/>
            <person name="Ament-Velasquez S.L."/>
            <person name="Kruys A."/>
            <person name="Hutchinson M.I."/>
            <person name="Powell A.J."/>
            <person name="Barry K."/>
            <person name="Miller A.N."/>
            <person name="Grigoriev I.V."/>
            <person name="Debuchy R."/>
            <person name="Gladieux P."/>
            <person name="Thoren M.H."/>
            <person name="Johannesson H."/>
        </authorList>
    </citation>
    <scope>NUCLEOTIDE SEQUENCE</scope>
    <source>
        <strain evidence="5">SMH4131-1</strain>
    </source>
</reference>
<proteinExistence type="predicted"/>
<feature type="compositionally biased region" description="Basic and acidic residues" evidence="1">
    <location>
        <begin position="85"/>
        <end position="105"/>
    </location>
</feature>
<dbReference type="Proteomes" id="UP001286456">
    <property type="component" value="Unassembled WGS sequence"/>
</dbReference>
<dbReference type="InterPro" id="IPR048401">
    <property type="entry name" value="SLS1_C"/>
</dbReference>
<feature type="domain" description="SLS1 N-terminal" evidence="3">
    <location>
        <begin position="256"/>
        <end position="370"/>
    </location>
</feature>
<feature type="region of interest" description="Disordered" evidence="1">
    <location>
        <begin position="864"/>
        <end position="889"/>
    </location>
</feature>
<evidence type="ECO:0000313" key="5">
    <source>
        <dbReference type="EMBL" id="KAK3336908.1"/>
    </source>
</evidence>
<protein>
    <submittedName>
        <fullName evidence="5">Mitochondrial inner-membrane-bound regulator-domain-containing protein</fullName>
    </submittedName>
</protein>
<feature type="compositionally biased region" description="Polar residues" evidence="1">
    <location>
        <begin position="612"/>
        <end position="628"/>
    </location>
</feature>
<dbReference type="Pfam" id="PF20776">
    <property type="entry name" value="SLS1_N"/>
    <property type="match status" value="1"/>
</dbReference>
<dbReference type="EMBL" id="JAUEPO010000001">
    <property type="protein sequence ID" value="KAK3336908.1"/>
    <property type="molecule type" value="Genomic_DNA"/>
</dbReference>